<evidence type="ECO:0000313" key="1">
    <source>
        <dbReference type="EMBL" id="CAE0679621.1"/>
    </source>
</evidence>
<organism evidence="1">
    <name type="scientific">Lotharella globosa</name>
    <dbReference type="NCBI Taxonomy" id="91324"/>
    <lineage>
        <taxon>Eukaryota</taxon>
        <taxon>Sar</taxon>
        <taxon>Rhizaria</taxon>
        <taxon>Cercozoa</taxon>
        <taxon>Chlorarachniophyceae</taxon>
        <taxon>Lotharella</taxon>
    </lineage>
</organism>
<dbReference type="EMBL" id="HBIV01044777">
    <property type="protein sequence ID" value="CAE0679621.1"/>
    <property type="molecule type" value="Transcribed_RNA"/>
</dbReference>
<dbReference type="AlphaFoldDB" id="A0A7S3ZCZ8"/>
<accession>A0A7S3ZCZ8</accession>
<reference evidence="1" key="1">
    <citation type="submission" date="2021-01" db="EMBL/GenBank/DDBJ databases">
        <authorList>
            <person name="Corre E."/>
            <person name="Pelletier E."/>
            <person name="Niang G."/>
            <person name="Scheremetjew M."/>
            <person name="Finn R."/>
            <person name="Kale V."/>
            <person name="Holt S."/>
            <person name="Cochrane G."/>
            <person name="Meng A."/>
            <person name="Brown T."/>
            <person name="Cohen L."/>
        </authorList>
    </citation>
    <scope>NUCLEOTIDE SEQUENCE</scope>
    <source>
        <strain evidence="1">CCCM811</strain>
    </source>
</reference>
<gene>
    <name evidence="1" type="ORF">LGLO00237_LOCUS31406</name>
</gene>
<sequence length="159" mass="18734">MDPYVLDYKITLDNLDEEARNTAKTYEIEMEIPELHNPHNIRRMPMSLRECPSNHREIEFRGEEKMKTLLSEFHKHKRRRRLLLAFADAPAATTRLLSTQHTTFLSVGQAGDKTEDSRRCEYYHNEWIPDAVDHYLKKQVEKGLQLAVPDFLDPIRDNA</sequence>
<name>A0A7S3ZCZ8_9EUKA</name>
<protein>
    <submittedName>
        <fullName evidence="1">Uncharacterized protein</fullName>
    </submittedName>
</protein>
<proteinExistence type="predicted"/>